<evidence type="ECO:0000259" key="3">
    <source>
        <dbReference type="Pfam" id="PF10708"/>
    </source>
</evidence>
<feature type="transmembrane region" description="Helical" evidence="2">
    <location>
        <begin position="107"/>
        <end position="126"/>
    </location>
</feature>
<organism evidence="4 5">
    <name type="scientific">Mycolicibacterium mucogenicum</name>
    <name type="common">Mycobacterium mucogenicum</name>
    <dbReference type="NCBI Taxonomy" id="56689"/>
    <lineage>
        <taxon>Bacteria</taxon>
        <taxon>Bacillati</taxon>
        <taxon>Actinomycetota</taxon>
        <taxon>Actinomycetes</taxon>
        <taxon>Mycobacteriales</taxon>
        <taxon>Mycobacteriaceae</taxon>
        <taxon>Mycolicibacterium</taxon>
    </lineage>
</organism>
<keyword evidence="2" id="KW-0812">Transmembrane</keyword>
<dbReference type="RefSeq" id="WP_133428323.1">
    <property type="nucleotide sequence ID" value="NZ_SDLO01000035.1"/>
</dbReference>
<sequence>MPKHNYPTPAPGWYPDPGGQHGQRYHDGRRWTEHFVPTAPAAPAPAVAVAVSAGGGPNHALHAILTLLSCGLWLPIWGLMAIFGGASSSVAIANGGNGLGAVARASGRRPAVGVAAVFGGLFLLGTAHEHPWLYGVLIALVVLSLFAAWTLKSAQARDAELRREQFERDMIANRADREDRFYVQGDPRGTYGGYMPPAFPGDTGIHGDGRDSGSGGR</sequence>
<evidence type="ECO:0000313" key="4">
    <source>
        <dbReference type="EMBL" id="TDK84626.1"/>
    </source>
</evidence>
<evidence type="ECO:0000313" key="5">
    <source>
        <dbReference type="Proteomes" id="UP000294929"/>
    </source>
</evidence>
<feature type="transmembrane region" description="Helical" evidence="2">
    <location>
        <begin position="132"/>
        <end position="151"/>
    </location>
</feature>
<proteinExistence type="predicted"/>
<dbReference type="Pfam" id="PF10708">
    <property type="entry name" value="DUF2510"/>
    <property type="match status" value="1"/>
</dbReference>
<dbReference type="AlphaFoldDB" id="A0A4R5W7B7"/>
<dbReference type="EMBL" id="SDLO01000035">
    <property type="protein sequence ID" value="TDK84626.1"/>
    <property type="molecule type" value="Genomic_DNA"/>
</dbReference>
<feature type="region of interest" description="Disordered" evidence="1">
    <location>
        <begin position="187"/>
        <end position="217"/>
    </location>
</feature>
<accession>A0A4R5W7B7</accession>
<evidence type="ECO:0000256" key="2">
    <source>
        <dbReference type="SAM" id="Phobius"/>
    </source>
</evidence>
<gene>
    <name evidence="4" type="ORF">EUA03_25530</name>
</gene>
<dbReference type="InterPro" id="IPR018929">
    <property type="entry name" value="DUF2510"/>
</dbReference>
<evidence type="ECO:0000256" key="1">
    <source>
        <dbReference type="SAM" id="MobiDB-lite"/>
    </source>
</evidence>
<name>A0A4R5W7B7_MYCMU</name>
<feature type="domain" description="DUF2510" evidence="3">
    <location>
        <begin position="11"/>
        <end position="44"/>
    </location>
</feature>
<protein>
    <submittedName>
        <fullName evidence="4">DUF2510 domain-containing protein</fullName>
    </submittedName>
</protein>
<feature type="region of interest" description="Disordered" evidence="1">
    <location>
        <begin position="1"/>
        <end position="26"/>
    </location>
</feature>
<keyword evidence="2" id="KW-0472">Membrane</keyword>
<keyword evidence="2" id="KW-1133">Transmembrane helix</keyword>
<comment type="caution">
    <text evidence="4">The sequence shown here is derived from an EMBL/GenBank/DDBJ whole genome shotgun (WGS) entry which is preliminary data.</text>
</comment>
<reference evidence="4 5" key="1">
    <citation type="submission" date="2019-01" db="EMBL/GenBank/DDBJ databases">
        <title>High-quality-draft genome sequences of five non-tuberculosis mycobacteriaceae isolated from a nosocomial environment.</title>
        <authorList>
            <person name="Tiago I."/>
            <person name="Alarico S."/>
            <person name="Pereira S.G."/>
            <person name="Coelho C."/>
            <person name="Maranha A."/>
            <person name="Empadinhas N."/>
        </authorList>
    </citation>
    <scope>NUCLEOTIDE SEQUENCE [LARGE SCALE GENOMIC DNA]</scope>
    <source>
        <strain evidence="4 5">24AIII</strain>
    </source>
</reference>
<feature type="transmembrane region" description="Helical" evidence="2">
    <location>
        <begin position="60"/>
        <end position="86"/>
    </location>
</feature>
<dbReference type="Proteomes" id="UP000294929">
    <property type="component" value="Unassembled WGS sequence"/>
</dbReference>